<protein>
    <submittedName>
        <fullName evidence="1">Uncharacterized protein</fullName>
    </submittedName>
</protein>
<dbReference type="Proteomes" id="UP000634136">
    <property type="component" value="Unassembled WGS sequence"/>
</dbReference>
<evidence type="ECO:0000313" key="1">
    <source>
        <dbReference type="EMBL" id="KAF7807044.1"/>
    </source>
</evidence>
<keyword evidence="2" id="KW-1185">Reference proteome</keyword>
<sequence>MERREDYRGEEKLRKIGFRRVASRRRQWRWSKEVGDAAEENISVILEGGAAVSISGGALFFRRRRVINGAVKLRRFRRLTAPKMMEEMSEREMKREALERETDWEHHARERGVEVKMLLRNTILWDNSFVLSPSSPKTN</sequence>
<accession>A0A834T0Z1</accession>
<reference evidence="1" key="1">
    <citation type="submission" date="2020-09" db="EMBL/GenBank/DDBJ databases">
        <title>Genome-Enabled Discovery of Anthraquinone Biosynthesis in Senna tora.</title>
        <authorList>
            <person name="Kang S.-H."/>
            <person name="Pandey R.P."/>
            <person name="Lee C.-M."/>
            <person name="Sim J.-S."/>
            <person name="Jeong J.-T."/>
            <person name="Choi B.-S."/>
            <person name="Jung M."/>
            <person name="Ginzburg D."/>
            <person name="Zhao K."/>
            <person name="Won S.Y."/>
            <person name="Oh T.-J."/>
            <person name="Yu Y."/>
            <person name="Kim N.-H."/>
            <person name="Lee O.R."/>
            <person name="Lee T.-H."/>
            <person name="Bashyal P."/>
            <person name="Kim T.-S."/>
            <person name="Lee W.-H."/>
            <person name="Kawkins C."/>
            <person name="Kim C.-K."/>
            <person name="Kim J.S."/>
            <person name="Ahn B.O."/>
            <person name="Rhee S.Y."/>
            <person name="Sohng J.K."/>
        </authorList>
    </citation>
    <scope>NUCLEOTIDE SEQUENCE</scope>
    <source>
        <tissue evidence="1">Leaf</tissue>
    </source>
</reference>
<dbReference type="EMBL" id="JAAIUW010000012">
    <property type="protein sequence ID" value="KAF7807044.1"/>
    <property type="molecule type" value="Genomic_DNA"/>
</dbReference>
<gene>
    <name evidence="1" type="ORF">G2W53_039205</name>
</gene>
<organism evidence="1 2">
    <name type="scientific">Senna tora</name>
    <dbReference type="NCBI Taxonomy" id="362788"/>
    <lineage>
        <taxon>Eukaryota</taxon>
        <taxon>Viridiplantae</taxon>
        <taxon>Streptophyta</taxon>
        <taxon>Embryophyta</taxon>
        <taxon>Tracheophyta</taxon>
        <taxon>Spermatophyta</taxon>
        <taxon>Magnoliopsida</taxon>
        <taxon>eudicotyledons</taxon>
        <taxon>Gunneridae</taxon>
        <taxon>Pentapetalae</taxon>
        <taxon>rosids</taxon>
        <taxon>fabids</taxon>
        <taxon>Fabales</taxon>
        <taxon>Fabaceae</taxon>
        <taxon>Caesalpinioideae</taxon>
        <taxon>Cassia clade</taxon>
        <taxon>Senna</taxon>
    </lineage>
</organism>
<comment type="caution">
    <text evidence="1">The sequence shown here is derived from an EMBL/GenBank/DDBJ whole genome shotgun (WGS) entry which is preliminary data.</text>
</comment>
<dbReference type="AlphaFoldDB" id="A0A834T0Z1"/>
<name>A0A834T0Z1_9FABA</name>
<proteinExistence type="predicted"/>
<evidence type="ECO:0000313" key="2">
    <source>
        <dbReference type="Proteomes" id="UP000634136"/>
    </source>
</evidence>